<proteinExistence type="predicted"/>
<sequence>MAKSKFAAFFPTYTLASRLRLLGLLRKEKLGPTARFPISRHLQKNPTYLILQFFAIPFPSNSLFHPSPKLASEDHQPLESPSSRRGSPVPLELGDEDQ</sequence>
<name>A6ICF4_RAT</name>
<evidence type="ECO:0000313" key="3">
    <source>
        <dbReference type="Proteomes" id="UP000234681"/>
    </source>
</evidence>
<protein>
    <submittedName>
        <fullName evidence="2">RCG45987</fullName>
    </submittedName>
</protein>
<reference evidence="2 3" key="1">
    <citation type="submission" date="2005-09" db="EMBL/GenBank/DDBJ databases">
        <authorList>
            <person name="Mural R.J."/>
            <person name="Li P.W."/>
            <person name="Adams M.D."/>
            <person name="Amanatides P.G."/>
            <person name="Baden-Tillson H."/>
            <person name="Barnstead M."/>
            <person name="Chin S.H."/>
            <person name="Dew I."/>
            <person name="Evans C.A."/>
            <person name="Ferriera S."/>
            <person name="Flanigan M."/>
            <person name="Fosler C."/>
            <person name="Glodek A."/>
            <person name="Gu Z."/>
            <person name="Holt R.A."/>
            <person name="Jennings D."/>
            <person name="Kraft C.L."/>
            <person name="Lu F."/>
            <person name="Nguyen T."/>
            <person name="Nusskern D.R."/>
            <person name="Pfannkoch C.M."/>
            <person name="Sitter C."/>
            <person name="Sutton G.G."/>
            <person name="Venter J.C."/>
            <person name="Wang Z."/>
            <person name="Woodage T."/>
            <person name="Zheng X.H."/>
            <person name="Zhong F."/>
        </authorList>
    </citation>
    <scope>NUCLEOTIDE SEQUENCE [LARGE SCALE GENOMIC DNA]</scope>
    <source>
        <strain>BN</strain>
        <strain evidence="3">Sprague-Dawley</strain>
    </source>
</reference>
<dbReference type="Proteomes" id="UP000234681">
    <property type="component" value="Chromosome 13"/>
</dbReference>
<accession>A6ICF4</accession>
<dbReference type="EMBL" id="CH473958">
    <property type="protein sequence ID" value="EDM09693.1"/>
    <property type="molecule type" value="Genomic_DNA"/>
</dbReference>
<gene>
    <name evidence="2" type="ORF">rCG_45987</name>
</gene>
<organism evidence="2 3">
    <name type="scientific">Rattus norvegicus</name>
    <name type="common">Rat</name>
    <dbReference type="NCBI Taxonomy" id="10116"/>
    <lineage>
        <taxon>Eukaryota</taxon>
        <taxon>Metazoa</taxon>
        <taxon>Chordata</taxon>
        <taxon>Craniata</taxon>
        <taxon>Vertebrata</taxon>
        <taxon>Euteleostomi</taxon>
        <taxon>Mammalia</taxon>
        <taxon>Eutheria</taxon>
        <taxon>Euarchontoglires</taxon>
        <taxon>Glires</taxon>
        <taxon>Rodentia</taxon>
        <taxon>Myomorpha</taxon>
        <taxon>Muroidea</taxon>
        <taxon>Muridae</taxon>
        <taxon>Murinae</taxon>
        <taxon>Rattus</taxon>
    </lineage>
</organism>
<dbReference type="AlphaFoldDB" id="A6ICF4"/>
<feature type="region of interest" description="Disordered" evidence="1">
    <location>
        <begin position="66"/>
        <end position="98"/>
    </location>
</feature>
<evidence type="ECO:0000313" key="2">
    <source>
        <dbReference type="EMBL" id="EDM09693.1"/>
    </source>
</evidence>
<evidence type="ECO:0000256" key="1">
    <source>
        <dbReference type="SAM" id="MobiDB-lite"/>
    </source>
</evidence>